<dbReference type="AlphaFoldDB" id="A0A0F9SP79"/>
<name>A0A0F9SP79_9ZZZZ</name>
<dbReference type="EMBL" id="LAZR01000396">
    <property type="protein sequence ID" value="KKN70810.1"/>
    <property type="molecule type" value="Genomic_DNA"/>
</dbReference>
<reference evidence="1" key="1">
    <citation type="journal article" date="2015" name="Nature">
        <title>Complex archaea that bridge the gap between prokaryotes and eukaryotes.</title>
        <authorList>
            <person name="Spang A."/>
            <person name="Saw J.H."/>
            <person name="Jorgensen S.L."/>
            <person name="Zaremba-Niedzwiedzka K."/>
            <person name="Martijn J."/>
            <person name="Lind A.E."/>
            <person name="van Eijk R."/>
            <person name="Schleper C."/>
            <person name="Guy L."/>
            <person name="Ettema T.J."/>
        </authorList>
    </citation>
    <scope>NUCLEOTIDE SEQUENCE</scope>
</reference>
<evidence type="ECO:0000313" key="1">
    <source>
        <dbReference type="EMBL" id="KKN70810.1"/>
    </source>
</evidence>
<gene>
    <name evidence="1" type="ORF">LCGC14_0427020</name>
</gene>
<organism evidence="1">
    <name type="scientific">marine sediment metagenome</name>
    <dbReference type="NCBI Taxonomy" id="412755"/>
    <lineage>
        <taxon>unclassified sequences</taxon>
        <taxon>metagenomes</taxon>
        <taxon>ecological metagenomes</taxon>
    </lineage>
</organism>
<protein>
    <submittedName>
        <fullName evidence="1">Uncharacterized protein</fullName>
    </submittedName>
</protein>
<sequence>MAKELEFDEAYLNLLSKPWRKFFKKFAEIETLPNSEWKPVHQLAHFSLRYARHFGKRFSVSIKGAPCRCTEVYMLKRIGGMLSTSNQKTLREYIDWVFDTKIIPSKRKIRSLGFFANTNFCNEFHMYIAEKNRIYRHTELPKEYKQIAESLDIPASTFGDLAFAKGAIDMSGDTDSVVTYRTLFNELYKIGFEFEMIKDLR</sequence>
<accession>A0A0F9SP79</accession>
<comment type="caution">
    <text evidence="1">The sequence shown here is derived from an EMBL/GenBank/DDBJ whole genome shotgun (WGS) entry which is preliminary data.</text>
</comment>
<proteinExistence type="predicted"/>